<gene>
    <name evidence="8" type="ORF">PQO03_15615</name>
</gene>
<dbReference type="InterPro" id="IPR010998">
    <property type="entry name" value="Integrase_recombinase_N"/>
</dbReference>
<evidence type="ECO:0000259" key="7">
    <source>
        <dbReference type="PROSITE" id="PS51900"/>
    </source>
</evidence>
<dbReference type="InterPro" id="IPR044068">
    <property type="entry name" value="CB"/>
</dbReference>
<evidence type="ECO:0000256" key="2">
    <source>
        <dbReference type="ARBA" id="ARBA00022908"/>
    </source>
</evidence>
<keyword evidence="4" id="KW-0233">DNA recombination</keyword>
<evidence type="ECO:0000256" key="5">
    <source>
        <dbReference type="PROSITE-ProRule" id="PRU01248"/>
    </source>
</evidence>
<protein>
    <submittedName>
        <fullName evidence="8">Tyrosine-type recombinase/integrase</fullName>
    </submittedName>
</protein>
<feature type="domain" description="Core-binding (CB)" evidence="7">
    <location>
        <begin position="1"/>
        <end position="82"/>
    </location>
</feature>
<dbReference type="InterPro" id="IPR050090">
    <property type="entry name" value="Tyrosine_recombinase_XerCD"/>
</dbReference>
<evidence type="ECO:0000313" key="9">
    <source>
        <dbReference type="Proteomes" id="UP001214250"/>
    </source>
</evidence>
<accession>A0ABY7W1B1</accession>
<evidence type="ECO:0000256" key="4">
    <source>
        <dbReference type="ARBA" id="ARBA00023172"/>
    </source>
</evidence>
<dbReference type="RefSeq" id="WP_274154123.1">
    <property type="nucleotide sequence ID" value="NZ_CP117812.1"/>
</dbReference>
<dbReference type="PROSITE" id="PS51898">
    <property type="entry name" value="TYR_RECOMBINASE"/>
    <property type="match status" value="1"/>
</dbReference>
<dbReference type="InterPro" id="IPR011010">
    <property type="entry name" value="DNA_brk_join_enz"/>
</dbReference>
<dbReference type="Pfam" id="PF00589">
    <property type="entry name" value="Phage_integrase"/>
    <property type="match status" value="1"/>
</dbReference>
<dbReference type="PANTHER" id="PTHR30349:SF64">
    <property type="entry name" value="PROPHAGE INTEGRASE INTD-RELATED"/>
    <property type="match status" value="1"/>
</dbReference>
<sequence>MTRFEYFYNSMKRELSLQAKSEKTQEAYLRALRRIGKRQNKDLNEISQEDIKEYFYRLKLCYSMPSLKADRSGLLFFYTYVLFRDWDWNKIIRVRVKSRLPDILSQSELSHVFSYVNKWRFRVCLFTIYSMGLRISEALRIRPGDICPDRKLLHVRDGKTCRDRLVPIPDLTLIMINDYWLSHQNSFYIFPKVNKRGIALQENNQMSIPSVQAAFRMAVLESSVMKRLSVHSLRHSYATHLLESGVPILAIKEVLGHKSIVTTMVYMRLTNVMQENRNEQIRQLMSQYVFLNSCDDLSLNLSVYSKDEFHQLKGKKNE</sequence>
<evidence type="ECO:0000256" key="3">
    <source>
        <dbReference type="ARBA" id="ARBA00023125"/>
    </source>
</evidence>
<dbReference type="PANTHER" id="PTHR30349">
    <property type="entry name" value="PHAGE INTEGRASE-RELATED"/>
    <property type="match status" value="1"/>
</dbReference>
<dbReference type="InterPro" id="IPR002104">
    <property type="entry name" value="Integrase_catalytic"/>
</dbReference>
<dbReference type="PROSITE" id="PS51900">
    <property type="entry name" value="CB"/>
    <property type="match status" value="1"/>
</dbReference>
<keyword evidence="9" id="KW-1185">Reference proteome</keyword>
<dbReference type="Proteomes" id="UP001214250">
    <property type="component" value="Chromosome 2"/>
</dbReference>
<dbReference type="SUPFAM" id="SSF56349">
    <property type="entry name" value="DNA breaking-rejoining enzymes"/>
    <property type="match status" value="1"/>
</dbReference>
<proteinExistence type="inferred from homology"/>
<name>A0ABY7W1B1_9BACT</name>
<dbReference type="EMBL" id="CP117812">
    <property type="protein sequence ID" value="WDE99263.1"/>
    <property type="molecule type" value="Genomic_DNA"/>
</dbReference>
<dbReference type="Gene3D" id="1.10.443.10">
    <property type="entry name" value="Intergrase catalytic core"/>
    <property type="match status" value="1"/>
</dbReference>
<keyword evidence="3 5" id="KW-0238">DNA-binding</keyword>
<organism evidence="8 9">
    <name type="scientific">Lentisphaera profundi</name>
    <dbReference type="NCBI Taxonomy" id="1658616"/>
    <lineage>
        <taxon>Bacteria</taxon>
        <taxon>Pseudomonadati</taxon>
        <taxon>Lentisphaerota</taxon>
        <taxon>Lentisphaeria</taxon>
        <taxon>Lentisphaerales</taxon>
        <taxon>Lentisphaeraceae</taxon>
        <taxon>Lentisphaera</taxon>
    </lineage>
</organism>
<keyword evidence="2" id="KW-0229">DNA integration</keyword>
<evidence type="ECO:0000313" key="8">
    <source>
        <dbReference type="EMBL" id="WDE99263.1"/>
    </source>
</evidence>
<comment type="similarity">
    <text evidence="1">Belongs to the 'phage' integrase family.</text>
</comment>
<evidence type="ECO:0000256" key="1">
    <source>
        <dbReference type="ARBA" id="ARBA00008857"/>
    </source>
</evidence>
<dbReference type="InterPro" id="IPR004107">
    <property type="entry name" value="Integrase_SAM-like_N"/>
</dbReference>
<dbReference type="InterPro" id="IPR013762">
    <property type="entry name" value="Integrase-like_cat_sf"/>
</dbReference>
<feature type="domain" description="Tyr recombinase" evidence="6">
    <location>
        <begin position="99"/>
        <end position="279"/>
    </location>
</feature>
<dbReference type="Pfam" id="PF13495">
    <property type="entry name" value="Phage_int_SAM_4"/>
    <property type="match status" value="1"/>
</dbReference>
<reference evidence="8 9" key="1">
    <citation type="submission" date="2023-02" db="EMBL/GenBank/DDBJ databases">
        <title>Genome sequence of Lentisphaera profundi SAORIC-696.</title>
        <authorList>
            <person name="Kim e."/>
            <person name="Cho J.-C."/>
            <person name="Choi A."/>
            <person name="Kang I."/>
        </authorList>
    </citation>
    <scope>NUCLEOTIDE SEQUENCE [LARGE SCALE GENOMIC DNA]</scope>
    <source>
        <strain evidence="8 9">SAORIC-696</strain>
    </source>
</reference>
<evidence type="ECO:0000259" key="6">
    <source>
        <dbReference type="PROSITE" id="PS51898"/>
    </source>
</evidence>
<dbReference type="Gene3D" id="1.10.150.130">
    <property type="match status" value="1"/>
</dbReference>